<keyword evidence="3" id="KW-0274">FAD</keyword>
<dbReference type="GeneID" id="90956961"/>
<dbReference type="KEGG" id="ptrr:90956961"/>
<accession>A0A317AP25</accession>
<dbReference type="Gene3D" id="3.30.465.10">
    <property type="match status" value="1"/>
</dbReference>
<name>A0A317AP25_9PLEO</name>
<dbReference type="GO" id="GO:0071949">
    <property type="term" value="F:FAD binding"/>
    <property type="evidence" value="ECO:0007669"/>
    <property type="project" value="InterPro"/>
</dbReference>
<keyword evidence="2" id="KW-0285">Flavoprotein</keyword>
<evidence type="ECO:0000313" key="5">
    <source>
        <dbReference type="EMBL" id="KAF7569056.1"/>
    </source>
</evidence>
<comment type="caution">
    <text evidence="5">The sequence shown here is derived from an EMBL/GenBank/DDBJ whole genome shotgun (WGS) entry which is preliminary data.</text>
</comment>
<reference evidence="5" key="1">
    <citation type="journal article" date="2018" name="BMC Genomics">
        <title>Comparative genomics of the wheat fungal pathogen Pyrenophora tritici-repentis reveals chromosomal variations and genome plasticity.</title>
        <authorList>
            <person name="Moolhuijzen P."/>
            <person name="See P.T."/>
            <person name="Hane J.K."/>
            <person name="Shi G."/>
            <person name="Liu Z."/>
            <person name="Oliver R.P."/>
            <person name="Moffat C.S."/>
        </authorList>
    </citation>
    <scope>NUCLEOTIDE SEQUENCE [LARGE SCALE GENOMIC DNA]</scope>
    <source>
        <strain evidence="5">M4</strain>
    </source>
</reference>
<dbReference type="PANTHER" id="PTHR42973">
    <property type="entry name" value="BINDING OXIDOREDUCTASE, PUTATIVE (AFU_ORTHOLOGUE AFUA_1G17690)-RELATED"/>
    <property type="match status" value="1"/>
</dbReference>
<dbReference type="Pfam" id="PF01565">
    <property type="entry name" value="FAD_binding_4"/>
    <property type="match status" value="1"/>
</dbReference>
<dbReference type="InterPro" id="IPR016166">
    <property type="entry name" value="FAD-bd_PCMH"/>
</dbReference>
<protein>
    <submittedName>
        <fullName evidence="5">GlcD, FAD-FMN-containing dehydrogenase</fullName>
    </submittedName>
</protein>
<dbReference type="PANTHER" id="PTHR42973:SF13">
    <property type="entry name" value="FAD-BINDING PCMH-TYPE DOMAIN-CONTAINING PROTEIN"/>
    <property type="match status" value="1"/>
</dbReference>
<evidence type="ECO:0000256" key="2">
    <source>
        <dbReference type="ARBA" id="ARBA00022630"/>
    </source>
</evidence>
<evidence type="ECO:0000256" key="4">
    <source>
        <dbReference type="ARBA" id="ARBA00023002"/>
    </source>
</evidence>
<evidence type="ECO:0000256" key="3">
    <source>
        <dbReference type="ARBA" id="ARBA00022827"/>
    </source>
</evidence>
<gene>
    <name evidence="5" type="ORF">PtrM4_114710</name>
</gene>
<evidence type="ECO:0000256" key="1">
    <source>
        <dbReference type="ARBA" id="ARBA00005466"/>
    </source>
</evidence>
<keyword evidence="4" id="KW-0560">Oxidoreductase</keyword>
<dbReference type="RefSeq" id="XP_065961326.1">
    <property type="nucleotide sequence ID" value="XM_066108141.1"/>
</dbReference>
<dbReference type="SUPFAM" id="SSF56176">
    <property type="entry name" value="FAD-binding/transporter-associated domain-like"/>
    <property type="match status" value="1"/>
</dbReference>
<dbReference type="GO" id="GO:0016491">
    <property type="term" value="F:oxidoreductase activity"/>
    <property type="evidence" value="ECO:0007669"/>
    <property type="project" value="UniProtKB-KW"/>
</dbReference>
<dbReference type="InterPro" id="IPR050416">
    <property type="entry name" value="FAD-linked_Oxidoreductase"/>
</dbReference>
<dbReference type="PROSITE" id="PS51387">
    <property type="entry name" value="FAD_PCMH"/>
    <property type="match status" value="1"/>
</dbReference>
<evidence type="ECO:0000313" key="6">
    <source>
        <dbReference type="Proteomes" id="UP000245464"/>
    </source>
</evidence>
<organism evidence="5 6">
    <name type="scientific">Pyrenophora tritici-repentis</name>
    <dbReference type="NCBI Taxonomy" id="45151"/>
    <lineage>
        <taxon>Eukaryota</taxon>
        <taxon>Fungi</taxon>
        <taxon>Dikarya</taxon>
        <taxon>Ascomycota</taxon>
        <taxon>Pezizomycotina</taxon>
        <taxon>Dothideomycetes</taxon>
        <taxon>Pleosporomycetidae</taxon>
        <taxon>Pleosporales</taxon>
        <taxon>Pleosporineae</taxon>
        <taxon>Pleosporaceae</taxon>
        <taxon>Pyrenophora</taxon>
    </lineage>
</organism>
<dbReference type="InterPro" id="IPR006094">
    <property type="entry name" value="Oxid_FAD_bind_N"/>
</dbReference>
<comment type="similarity">
    <text evidence="1">Belongs to the oxygen-dependent FAD-linked oxidoreductase family.</text>
</comment>
<sequence>MAKSASFTFATLLLGAQFGLAAPSDATKKACAEINNALPGKVLTPGLLTVEYTYETQQYWATNLREVDPACIVQPNSAQDVSIVVKILNKYPSVQFATRSGGHDPNNGHATVQDGVVITMTDLVGATYDSDDDVAYVRPGGEWNDVIGDLEKSGVAISGGRLGLVGVGGLLLGGGLSFLNAQEGLAADVSDYDPS</sequence>
<dbReference type="EMBL" id="NQIK02000006">
    <property type="protein sequence ID" value="KAF7569056.1"/>
    <property type="molecule type" value="Genomic_DNA"/>
</dbReference>
<dbReference type="Proteomes" id="UP000245464">
    <property type="component" value="Chromosome 6"/>
</dbReference>
<dbReference type="InterPro" id="IPR016169">
    <property type="entry name" value="FAD-bd_PCMH_sub2"/>
</dbReference>
<proteinExistence type="inferred from homology"/>
<dbReference type="InterPro" id="IPR036318">
    <property type="entry name" value="FAD-bd_PCMH-like_sf"/>
</dbReference>
<dbReference type="AlphaFoldDB" id="A0A317AP25"/>